<name>A0ABV6VE96_9ACTN</name>
<keyword evidence="2" id="KW-1185">Reference proteome</keyword>
<accession>A0ABV6VE96</accession>
<sequence>MSGSRGAAPPAPPVPQPSQPPPPTADPVHDLLVRHLPLCEAAVHPLEIAAELEAAGIGPGTAGRYRHADVFSLAEELYARVPRRGSGPRTPPPESPWRRRAVPALGIGLFFLLPCAALWLARATGGAQRGFGVELTVVGLLALVAAGSSGRGHPFPARFGFALGTAVLLGLSVTGGASLPVAAALACSVGSAEWCARWFRHIGWGHLGAARSQAEFRERMRPVLPVALALHLTALSALTFAALALQRGRGADGGLAAAVAGADGTAWAAQECAGAVLLLVLLLWRCGRRQDALAALLCTPAAVGVAAAAVGAGAPWQQAGDPALGSALLWGFGTTAALLLPYAWAVLRRPGSHRATPPD</sequence>
<proteinExistence type="predicted"/>
<evidence type="ECO:0000313" key="1">
    <source>
        <dbReference type="EMBL" id="MFC1412025.1"/>
    </source>
</evidence>
<evidence type="ECO:0000313" key="2">
    <source>
        <dbReference type="Proteomes" id="UP001592582"/>
    </source>
</evidence>
<organism evidence="1 2">
    <name type="scientific">Streptacidiphilus alkalitolerans</name>
    <dbReference type="NCBI Taxonomy" id="3342712"/>
    <lineage>
        <taxon>Bacteria</taxon>
        <taxon>Bacillati</taxon>
        <taxon>Actinomycetota</taxon>
        <taxon>Actinomycetes</taxon>
        <taxon>Kitasatosporales</taxon>
        <taxon>Streptomycetaceae</taxon>
        <taxon>Streptacidiphilus</taxon>
    </lineage>
</organism>
<gene>
    <name evidence="1" type="ORF">ACEZDG_22415</name>
</gene>
<dbReference type="Proteomes" id="UP001592582">
    <property type="component" value="Unassembled WGS sequence"/>
</dbReference>
<protein>
    <submittedName>
        <fullName evidence="1">Uncharacterized protein</fullName>
    </submittedName>
</protein>
<dbReference type="EMBL" id="JBHEZX010000010">
    <property type="protein sequence ID" value="MFC1412025.1"/>
    <property type="molecule type" value="Genomic_DNA"/>
</dbReference>
<comment type="caution">
    <text evidence="1">The sequence shown here is derived from an EMBL/GenBank/DDBJ whole genome shotgun (WGS) entry which is preliminary data.</text>
</comment>
<reference evidence="1 2" key="1">
    <citation type="submission" date="2024-09" db="EMBL/GenBank/DDBJ databases">
        <authorList>
            <person name="Lee S.D."/>
        </authorList>
    </citation>
    <scope>NUCLEOTIDE SEQUENCE [LARGE SCALE GENOMIC DNA]</scope>
    <source>
        <strain evidence="1 2">N1-1</strain>
    </source>
</reference>